<geneLocation type="mitochondrion" evidence="4"/>
<dbReference type="AlphaFoldDB" id="A0A0G4IVZ2"/>
<keyword evidence="4" id="KW-0496">Mitochondrion</keyword>
<reference evidence="3 5" key="1">
    <citation type="submission" date="2015-02" db="EMBL/GenBank/DDBJ databases">
        <authorList>
            <person name="Chooi Y.-H."/>
        </authorList>
    </citation>
    <scope>NUCLEOTIDE SEQUENCE [LARGE SCALE GENOMIC DNA]</scope>
    <source>
        <strain evidence="3">E3</strain>
    </source>
</reference>
<evidence type="ECO:0000313" key="3">
    <source>
        <dbReference type="EMBL" id="CEO99412.1"/>
    </source>
</evidence>
<dbReference type="Proteomes" id="UP000290189">
    <property type="component" value="Unassembled WGS sequence"/>
</dbReference>
<evidence type="ECO:0000313" key="5">
    <source>
        <dbReference type="Proteomes" id="UP000039324"/>
    </source>
</evidence>
<keyword evidence="2" id="KW-0812">Transmembrane</keyword>
<keyword evidence="5" id="KW-1185">Reference proteome</keyword>
<feature type="compositionally biased region" description="Basic and acidic residues" evidence="1">
    <location>
        <begin position="275"/>
        <end position="289"/>
    </location>
</feature>
<name>A0A0G4IVZ2_PLABS</name>
<feature type="region of interest" description="Disordered" evidence="1">
    <location>
        <begin position="266"/>
        <end position="289"/>
    </location>
</feature>
<reference evidence="4 6" key="2">
    <citation type="submission" date="2018-03" db="EMBL/GenBank/DDBJ databases">
        <authorList>
            <person name="Fogelqvist J."/>
        </authorList>
    </citation>
    <scope>NUCLEOTIDE SEQUENCE [LARGE SCALE GENOMIC DNA]</scope>
</reference>
<dbReference type="Proteomes" id="UP000039324">
    <property type="component" value="Unassembled WGS sequence"/>
</dbReference>
<sequence>MPGASDYVTRRRQKAMVYWMVTLFSMAVLQYILPISMIVSPSSLLADPTTSRPAPSPLSRTQAVDLRQAIAAKRPPPPVLVNFLIPVFQPGYETERTLEYMTMKLEGRCPKGGPIIVMVYNASVSGSYNSEWEQHHRDYEFRSRCMSFISKGTKTREFAGVYEDPVADAIWSSARYKPDYHIVLWEDGQLPCDSAIDVLVAAATKLRSQRYGVVRVGPGLPGTLINRFIAVELADAIASAPEGTNRLAAIGKFVADRRLPSYMATKSLISPGRPESNKDDGGPERQQCDKSIEPAGVFGASCPDSTLGVIDGVQFVRTTCDE</sequence>
<protein>
    <submittedName>
        <fullName evidence="3">Uncharacterized protein</fullName>
    </submittedName>
</protein>
<proteinExistence type="predicted"/>
<dbReference type="EMBL" id="CDSF01000090">
    <property type="protein sequence ID" value="CEO99412.1"/>
    <property type="molecule type" value="Genomic_DNA"/>
</dbReference>
<keyword evidence="2" id="KW-0472">Membrane</keyword>
<keyword evidence="2" id="KW-1133">Transmembrane helix</keyword>
<evidence type="ECO:0000256" key="2">
    <source>
        <dbReference type="SAM" id="Phobius"/>
    </source>
</evidence>
<evidence type="ECO:0000256" key="1">
    <source>
        <dbReference type="SAM" id="MobiDB-lite"/>
    </source>
</evidence>
<gene>
    <name evidence="3" type="ORF">PBRA_001319</name>
    <name evidence="4" type="ORF">PLBR_LOCUS4632</name>
</gene>
<evidence type="ECO:0000313" key="4">
    <source>
        <dbReference type="EMBL" id="SPQ97417.1"/>
    </source>
</evidence>
<organism evidence="3 5">
    <name type="scientific">Plasmodiophora brassicae</name>
    <name type="common">Clubroot disease agent</name>
    <dbReference type="NCBI Taxonomy" id="37360"/>
    <lineage>
        <taxon>Eukaryota</taxon>
        <taxon>Sar</taxon>
        <taxon>Rhizaria</taxon>
        <taxon>Endomyxa</taxon>
        <taxon>Phytomyxea</taxon>
        <taxon>Plasmodiophorida</taxon>
        <taxon>Plasmodiophoridae</taxon>
        <taxon>Plasmodiophora</taxon>
    </lineage>
</organism>
<evidence type="ECO:0000313" key="6">
    <source>
        <dbReference type="Proteomes" id="UP000290189"/>
    </source>
</evidence>
<accession>A0A0G4IVZ2</accession>
<dbReference type="EMBL" id="OVEO01000007">
    <property type="protein sequence ID" value="SPQ97417.1"/>
    <property type="molecule type" value="Genomic_DNA"/>
</dbReference>
<feature type="transmembrane region" description="Helical" evidence="2">
    <location>
        <begin position="15"/>
        <end position="33"/>
    </location>
</feature>